<evidence type="ECO:0000256" key="1">
    <source>
        <dbReference type="ARBA" id="ARBA00022448"/>
    </source>
</evidence>
<feature type="domain" description="ABC transporter" evidence="2">
    <location>
        <begin position="3"/>
        <end position="34"/>
    </location>
</feature>
<feature type="non-terminal residue" evidence="3">
    <location>
        <position position="1"/>
    </location>
</feature>
<dbReference type="Gene3D" id="3.40.50.300">
    <property type="entry name" value="P-loop containing nucleotide triphosphate hydrolases"/>
    <property type="match status" value="1"/>
</dbReference>
<dbReference type="PANTHER" id="PTHR43023">
    <property type="entry name" value="PROTEIN TRIGALACTOSYLDIACYLGLYCEROL 3, CHLOROPLASTIC"/>
    <property type="match status" value="1"/>
</dbReference>
<dbReference type="PANTHER" id="PTHR43023:SF6">
    <property type="entry name" value="INTERMEMBRANE PHOSPHOLIPID TRANSPORT SYSTEM ATP-BINDING PROTEIN MLAF"/>
    <property type="match status" value="1"/>
</dbReference>
<keyword evidence="3" id="KW-0067">ATP-binding</keyword>
<name>A0A3D5QDK3_FLESI</name>
<gene>
    <name evidence="3" type="ORF">DHM44_06145</name>
</gene>
<proteinExistence type="predicted"/>
<dbReference type="SUPFAM" id="SSF52540">
    <property type="entry name" value="P-loop containing nucleoside triphosphate hydrolases"/>
    <property type="match status" value="1"/>
</dbReference>
<evidence type="ECO:0000259" key="2">
    <source>
        <dbReference type="Pfam" id="PF00005"/>
    </source>
</evidence>
<sequence>KMPSELSGGMRKRVGLARAIALEPQIILYDEPTTGLDPIMRDMVDNLIYETQKELDVTSVVISHDIDSTNKIGDYVSMIYNGKTIINDTIDNFRKTDDPYVKQFLSGSMEGPIKVN</sequence>
<evidence type="ECO:0000313" key="3">
    <source>
        <dbReference type="EMBL" id="HCW93242.1"/>
    </source>
</evidence>
<accession>A0A3D5QDK3</accession>
<protein>
    <submittedName>
        <fullName evidence="3">ABC transporter ATP-binding protein</fullName>
    </submittedName>
</protein>
<keyword evidence="1" id="KW-0813">Transport</keyword>
<dbReference type="AlphaFoldDB" id="A0A3D5QDK3"/>
<dbReference type="InterPro" id="IPR003439">
    <property type="entry name" value="ABC_transporter-like_ATP-bd"/>
</dbReference>
<comment type="caution">
    <text evidence="3">The sequence shown here is derived from an EMBL/GenBank/DDBJ whole genome shotgun (WGS) entry which is preliminary data.</text>
</comment>
<dbReference type="GO" id="GO:0016887">
    <property type="term" value="F:ATP hydrolysis activity"/>
    <property type="evidence" value="ECO:0007669"/>
    <property type="project" value="InterPro"/>
</dbReference>
<dbReference type="Proteomes" id="UP000262325">
    <property type="component" value="Unassembled WGS sequence"/>
</dbReference>
<organism evidence="3 4">
    <name type="scientific">Flexistipes sinusarabici</name>
    <dbReference type="NCBI Taxonomy" id="2352"/>
    <lineage>
        <taxon>Bacteria</taxon>
        <taxon>Pseudomonadati</taxon>
        <taxon>Deferribacterota</taxon>
        <taxon>Deferribacteres</taxon>
        <taxon>Deferribacterales</taxon>
        <taxon>Flexistipitaceae</taxon>
        <taxon>Flexistipes</taxon>
    </lineage>
</organism>
<keyword evidence="3" id="KW-0547">Nucleotide-binding</keyword>
<reference evidence="3 4" key="1">
    <citation type="journal article" date="2018" name="Nat. Biotechnol.">
        <title>A standardized bacterial taxonomy based on genome phylogeny substantially revises the tree of life.</title>
        <authorList>
            <person name="Parks D.H."/>
            <person name="Chuvochina M."/>
            <person name="Waite D.W."/>
            <person name="Rinke C."/>
            <person name="Skarshewski A."/>
            <person name="Chaumeil P.A."/>
            <person name="Hugenholtz P."/>
        </authorList>
    </citation>
    <scope>NUCLEOTIDE SEQUENCE [LARGE SCALE GENOMIC DNA]</scope>
    <source>
        <strain evidence="3">UBA8672</strain>
    </source>
</reference>
<dbReference type="EMBL" id="DPPF01000120">
    <property type="protein sequence ID" value="HCW93242.1"/>
    <property type="molecule type" value="Genomic_DNA"/>
</dbReference>
<dbReference type="GO" id="GO:0005524">
    <property type="term" value="F:ATP binding"/>
    <property type="evidence" value="ECO:0007669"/>
    <property type="project" value="UniProtKB-KW"/>
</dbReference>
<dbReference type="Pfam" id="PF00005">
    <property type="entry name" value="ABC_tran"/>
    <property type="match status" value="1"/>
</dbReference>
<evidence type="ECO:0000313" key="4">
    <source>
        <dbReference type="Proteomes" id="UP000262325"/>
    </source>
</evidence>
<dbReference type="InterPro" id="IPR027417">
    <property type="entry name" value="P-loop_NTPase"/>
</dbReference>